<evidence type="ECO:0000256" key="2">
    <source>
        <dbReference type="ARBA" id="ARBA00023110"/>
    </source>
</evidence>
<dbReference type="InterPro" id="IPR020892">
    <property type="entry name" value="Cyclophilin-type_PPIase_CS"/>
</dbReference>
<accession>A0A8X7TZL9</accession>
<evidence type="ECO:0000256" key="3">
    <source>
        <dbReference type="ARBA" id="ARBA00023235"/>
    </source>
</evidence>
<feature type="non-terminal residue" evidence="6">
    <location>
        <position position="154"/>
    </location>
</feature>
<dbReference type="PROSITE" id="PS00170">
    <property type="entry name" value="CSA_PPIASE_1"/>
    <property type="match status" value="1"/>
</dbReference>
<dbReference type="PANTHER" id="PTHR11071">
    <property type="entry name" value="PEPTIDYL-PROLYL CIS-TRANS ISOMERASE"/>
    <property type="match status" value="1"/>
</dbReference>
<protein>
    <recommendedName>
        <fullName evidence="4">Peptidyl-prolyl cis-trans isomerase</fullName>
        <shortName evidence="4">PPIase</shortName>
        <ecNumber evidence="4">5.2.1.8</ecNumber>
    </recommendedName>
</protein>
<dbReference type="EC" id="5.2.1.8" evidence="4"/>
<dbReference type="PRINTS" id="PR00153">
    <property type="entry name" value="CSAPPISMRASE"/>
</dbReference>
<dbReference type="AlphaFoldDB" id="A0A8X7TZL9"/>
<name>A0A8X7TZL9_BRACI</name>
<dbReference type="PANTHER" id="PTHR11071:SF420">
    <property type="entry name" value="PEPTIDYL-PROLYL CIS-TRANS ISOMERASE CYP20-3, CHLOROPLASTIC"/>
    <property type="match status" value="1"/>
</dbReference>
<comment type="similarity">
    <text evidence="1 4">Belongs to the cyclophilin-type PPIase family.</text>
</comment>
<dbReference type="InterPro" id="IPR029000">
    <property type="entry name" value="Cyclophilin-like_dom_sf"/>
</dbReference>
<dbReference type="GO" id="GO:0005737">
    <property type="term" value="C:cytoplasm"/>
    <property type="evidence" value="ECO:0007669"/>
    <property type="project" value="TreeGrafter"/>
</dbReference>
<evidence type="ECO:0000259" key="5">
    <source>
        <dbReference type="PROSITE" id="PS50072"/>
    </source>
</evidence>
<dbReference type="PROSITE" id="PS50072">
    <property type="entry name" value="CSA_PPIASE_2"/>
    <property type="match status" value="1"/>
</dbReference>
<feature type="domain" description="PPIase cyclophilin-type" evidence="5">
    <location>
        <begin position="90"/>
        <end position="154"/>
    </location>
</feature>
<gene>
    <name evidence="6" type="ORF">Bca52824_080099</name>
</gene>
<dbReference type="GO" id="GO:0003755">
    <property type="term" value="F:peptidyl-prolyl cis-trans isomerase activity"/>
    <property type="evidence" value="ECO:0007669"/>
    <property type="project" value="UniProtKB-UniRule"/>
</dbReference>
<dbReference type="Gene3D" id="2.40.100.10">
    <property type="entry name" value="Cyclophilin-like"/>
    <property type="match status" value="1"/>
</dbReference>
<evidence type="ECO:0000256" key="1">
    <source>
        <dbReference type="ARBA" id="ARBA00007365"/>
    </source>
</evidence>
<comment type="function">
    <text evidence="4">PPIases accelerate the folding of proteins. It catalyzes the cis-trans isomerization of proline imidic peptide bonds in oligopeptides.</text>
</comment>
<dbReference type="OrthoDB" id="1935956at2759"/>
<dbReference type="Proteomes" id="UP000886595">
    <property type="component" value="Unassembled WGS sequence"/>
</dbReference>
<evidence type="ECO:0000256" key="4">
    <source>
        <dbReference type="RuleBase" id="RU363019"/>
    </source>
</evidence>
<comment type="caution">
    <text evidence="6">The sequence shown here is derived from an EMBL/GenBank/DDBJ whole genome shotgun (WGS) entry which is preliminary data.</text>
</comment>
<reference evidence="6 7" key="1">
    <citation type="submission" date="2020-02" db="EMBL/GenBank/DDBJ databases">
        <authorList>
            <person name="Ma Q."/>
            <person name="Huang Y."/>
            <person name="Song X."/>
            <person name="Pei D."/>
        </authorList>
    </citation>
    <scope>NUCLEOTIDE SEQUENCE [LARGE SCALE GENOMIC DNA]</scope>
    <source>
        <strain evidence="6">Sxm20200214</strain>
        <tissue evidence="6">Leaf</tissue>
    </source>
</reference>
<keyword evidence="2 4" id="KW-0697">Rotamase</keyword>
<dbReference type="Pfam" id="PF00160">
    <property type="entry name" value="Pro_isomerase"/>
    <property type="match status" value="1"/>
</dbReference>
<evidence type="ECO:0000313" key="6">
    <source>
        <dbReference type="EMBL" id="KAG2260805.1"/>
    </source>
</evidence>
<dbReference type="EMBL" id="JAAMPC010000015">
    <property type="protein sequence ID" value="KAG2260805.1"/>
    <property type="molecule type" value="Genomic_DNA"/>
</dbReference>
<comment type="catalytic activity">
    <reaction evidence="4">
        <text>[protein]-peptidylproline (omega=180) = [protein]-peptidylproline (omega=0)</text>
        <dbReference type="Rhea" id="RHEA:16237"/>
        <dbReference type="Rhea" id="RHEA-COMP:10747"/>
        <dbReference type="Rhea" id="RHEA-COMP:10748"/>
        <dbReference type="ChEBI" id="CHEBI:83833"/>
        <dbReference type="ChEBI" id="CHEBI:83834"/>
        <dbReference type="EC" id="5.2.1.8"/>
    </reaction>
</comment>
<dbReference type="GO" id="GO:0016018">
    <property type="term" value="F:cyclosporin A binding"/>
    <property type="evidence" value="ECO:0007669"/>
    <property type="project" value="TreeGrafter"/>
</dbReference>
<dbReference type="GO" id="GO:0006457">
    <property type="term" value="P:protein folding"/>
    <property type="evidence" value="ECO:0007669"/>
    <property type="project" value="InterPro"/>
</dbReference>
<dbReference type="SUPFAM" id="SSF50891">
    <property type="entry name" value="Cyclophilin-like"/>
    <property type="match status" value="1"/>
</dbReference>
<keyword evidence="7" id="KW-1185">Reference proteome</keyword>
<proteinExistence type="inferred from homology"/>
<sequence>MASLSPMQMVHTSQIGVKSQLVSAKQTTQSVCVGSALSSRLHYAASFPLKKQFSGAYATIKNQRTACVKSMAAEEEEVIEPQAKVTHKVYFDVEIGGEVAGRIVMGLFGEVVPKTVENFRVLCTGEKKYGYKGSSFHRIIKDFMIQGGDFTEGN</sequence>
<evidence type="ECO:0000313" key="7">
    <source>
        <dbReference type="Proteomes" id="UP000886595"/>
    </source>
</evidence>
<keyword evidence="3 4" id="KW-0413">Isomerase</keyword>
<dbReference type="InterPro" id="IPR002130">
    <property type="entry name" value="Cyclophilin-type_PPIase_dom"/>
</dbReference>
<organism evidence="6 7">
    <name type="scientific">Brassica carinata</name>
    <name type="common">Ethiopian mustard</name>
    <name type="synonym">Abyssinian cabbage</name>
    <dbReference type="NCBI Taxonomy" id="52824"/>
    <lineage>
        <taxon>Eukaryota</taxon>
        <taxon>Viridiplantae</taxon>
        <taxon>Streptophyta</taxon>
        <taxon>Embryophyta</taxon>
        <taxon>Tracheophyta</taxon>
        <taxon>Spermatophyta</taxon>
        <taxon>Magnoliopsida</taxon>
        <taxon>eudicotyledons</taxon>
        <taxon>Gunneridae</taxon>
        <taxon>Pentapetalae</taxon>
        <taxon>rosids</taxon>
        <taxon>malvids</taxon>
        <taxon>Brassicales</taxon>
        <taxon>Brassicaceae</taxon>
        <taxon>Brassiceae</taxon>
        <taxon>Brassica</taxon>
    </lineage>
</organism>